<protein>
    <submittedName>
        <fullName evidence="10">Lipopolysaccharide biosynthesis protein</fullName>
    </submittedName>
</protein>
<feature type="compositionally biased region" description="Polar residues" evidence="7">
    <location>
        <begin position="259"/>
        <end position="271"/>
    </location>
</feature>
<keyword evidence="4 8" id="KW-0812">Transmembrane</keyword>
<evidence type="ECO:0000313" key="10">
    <source>
        <dbReference type="EMBL" id="QDH22950.1"/>
    </source>
</evidence>
<keyword evidence="3" id="KW-1003">Cell membrane</keyword>
<evidence type="ECO:0000256" key="8">
    <source>
        <dbReference type="SAM" id="Phobius"/>
    </source>
</evidence>
<feature type="domain" description="Polysaccharide chain length determinant N-terminal" evidence="9">
    <location>
        <begin position="32"/>
        <end position="120"/>
    </location>
</feature>
<evidence type="ECO:0000256" key="4">
    <source>
        <dbReference type="ARBA" id="ARBA00022692"/>
    </source>
</evidence>
<dbReference type="PANTHER" id="PTHR32309:SF13">
    <property type="entry name" value="FERRIC ENTEROBACTIN TRANSPORT PROTEIN FEPE"/>
    <property type="match status" value="1"/>
</dbReference>
<dbReference type="Pfam" id="PF02706">
    <property type="entry name" value="Wzz"/>
    <property type="match status" value="1"/>
</dbReference>
<dbReference type="OrthoDB" id="2360475at2"/>
<evidence type="ECO:0000259" key="9">
    <source>
        <dbReference type="Pfam" id="PF02706"/>
    </source>
</evidence>
<feature type="transmembrane region" description="Helical" evidence="8">
    <location>
        <begin position="45"/>
        <end position="62"/>
    </location>
</feature>
<reference evidence="10 11" key="1">
    <citation type="submission" date="2019-06" db="EMBL/GenBank/DDBJ databases">
        <title>Saccharibacillus brassicae sp. nov., an endophytic bacterium isolated from Chinese cabbage seeds (Brassica pekinensis).</title>
        <authorList>
            <person name="Jiang L."/>
            <person name="Lee J."/>
            <person name="Kim S.W."/>
        </authorList>
    </citation>
    <scope>NUCLEOTIDE SEQUENCE [LARGE SCALE GENOMIC DNA]</scope>
    <source>
        <strain evidence="11">KCTC 43072 / ATSA2</strain>
    </source>
</reference>
<evidence type="ECO:0000256" key="2">
    <source>
        <dbReference type="ARBA" id="ARBA00006683"/>
    </source>
</evidence>
<proteinExistence type="inferred from homology"/>
<dbReference type="AlphaFoldDB" id="A0A4Y6V2F9"/>
<dbReference type="PANTHER" id="PTHR32309">
    <property type="entry name" value="TYROSINE-PROTEIN KINASE"/>
    <property type="match status" value="1"/>
</dbReference>
<comment type="subcellular location">
    <subcellularLocation>
        <location evidence="1">Cell membrane</location>
        <topology evidence="1">Multi-pass membrane protein</topology>
    </subcellularLocation>
</comment>
<keyword evidence="6 8" id="KW-0472">Membrane</keyword>
<keyword evidence="5 8" id="KW-1133">Transmembrane helix</keyword>
<evidence type="ECO:0000256" key="6">
    <source>
        <dbReference type="ARBA" id="ARBA00023136"/>
    </source>
</evidence>
<evidence type="ECO:0000256" key="7">
    <source>
        <dbReference type="SAM" id="MobiDB-lite"/>
    </source>
</evidence>
<name>A0A4Y6V2F9_SACBS</name>
<comment type="similarity">
    <text evidence="2">Belongs to the CpsC/CapA family.</text>
</comment>
<dbReference type="EMBL" id="CP041217">
    <property type="protein sequence ID" value="QDH22950.1"/>
    <property type="molecule type" value="Genomic_DNA"/>
</dbReference>
<accession>A0A4Y6V2F9</accession>
<evidence type="ECO:0000256" key="3">
    <source>
        <dbReference type="ARBA" id="ARBA00022475"/>
    </source>
</evidence>
<evidence type="ECO:0000256" key="5">
    <source>
        <dbReference type="ARBA" id="ARBA00022989"/>
    </source>
</evidence>
<sequence length="282" mass="31294">MSLHNLSSLFFHCGMKVELLYFHIMKTEGLCMELKEYLRVVRKRWWVVALTVLLCFGAAIAYNSKYEPMYRASVDLIVNEPSISSTGQAQVDSNSIEANLKLINTYKKIITSDSITKLVVERHPELNLTSTQVGNKLMIDSTQNTQVINVSVEDTSYERAATIANSTGNVFVSQIPEIMQVNNVSVLNAADPNLSASPVNDHKQMLIVISLVVGLLLGLGIMFLLEYLDDSVKTEFDVEDAIGLPVLAKVDRIAKSDLKNQQADPSGQQEDSALLRTANEQR</sequence>
<gene>
    <name evidence="10" type="ORF">FFV09_20090</name>
</gene>
<dbReference type="GO" id="GO:0005886">
    <property type="term" value="C:plasma membrane"/>
    <property type="evidence" value="ECO:0007669"/>
    <property type="project" value="UniProtKB-SubCell"/>
</dbReference>
<dbReference type="Proteomes" id="UP000316968">
    <property type="component" value="Chromosome"/>
</dbReference>
<feature type="region of interest" description="Disordered" evidence="7">
    <location>
        <begin position="258"/>
        <end position="282"/>
    </location>
</feature>
<dbReference type="GO" id="GO:0004713">
    <property type="term" value="F:protein tyrosine kinase activity"/>
    <property type="evidence" value="ECO:0007669"/>
    <property type="project" value="TreeGrafter"/>
</dbReference>
<keyword evidence="11" id="KW-1185">Reference proteome</keyword>
<evidence type="ECO:0000256" key="1">
    <source>
        <dbReference type="ARBA" id="ARBA00004651"/>
    </source>
</evidence>
<feature type="transmembrane region" description="Helical" evidence="8">
    <location>
        <begin position="205"/>
        <end position="225"/>
    </location>
</feature>
<dbReference type="KEGG" id="saca:FFV09_20090"/>
<dbReference type="InterPro" id="IPR050445">
    <property type="entry name" value="Bact_polysacc_biosynth/exp"/>
</dbReference>
<dbReference type="InterPro" id="IPR003856">
    <property type="entry name" value="LPS_length_determ_N"/>
</dbReference>
<evidence type="ECO:0000313" key="11">
    <source>
        <dbReference type="Proteomes" id="UP000316968"/>
    </source>
</evidence>
<organism evidence="10 11">
    <name type="scientific">Saccharibacillus brassicae</name>
    <dbReference type="NCBI Taxonomy" id="2583377"/>
    <lineage>
        <taxon>Bacteria</taxon>
        <taxon>Bacillati</taxon>
        <taxon>Bacillota</taxon>
        <taxon>Bacilli</taxon>
        <taxon>Bacillales</taxon>
        <taxon>Paenibacillaceae</taxon>
        <taxon>Saccharibacillus</taxon>
    </lineage>
</organism>